<evidence type="ECO:0000256" key="3">
    <source>
        <dbReference type="ARBA" id="ARBA00010973"/>
    </source>
</evidence>
<dbReference type="SUPFAM" id="SSF88713">
    <property type="entry name" value="Glycoside hydrolase/deacetylase"/>
    <property type="match status" value="1"/>
</dbReference>
<dbReference type="CDD" id="cd10918">
    <property type="entry name" value="CE4_NodB_like_5s_6s"/>
    <property type="match status" value="1"/>
</dbReference>
<dbReference type="EMBL" id="VLLF01000001">
    <property type="protein sequence ID" value="TWI93042.1"/>
    <property type="molecule type" value="Genomic_DNA"/>
</dbReference>
<evidence type="ECO:0000313" key="9">
    <source>
        <dbReference type="Proteomes" id="UP000320593"/>
    </source>
</evidence>
<dbReference type="InterPro" id="IPR002509">
    <property type="entry name" value="NODB_dom"/>
</dbReference>
<evidence type="ECO:0000256" key="4">
    <source>
        <dbReference type="ARBA" id="ARBA00020071"/>
    </source>
</evidence>
<reference evidence="8 9" key="1">
    <citation type="submission" date="2019-07" db="EMBL/GenBank/DDBJ databases">
        <title>Genomic Encyclopedia of Archaeal and Bacterial Type Strains, Phase II (KMG-II): from individual species to whole genera.</title>
        <authorList>
            <person name="Goeker M."/>
        </authorList>
    </citation>
    <scope>NUCLEOTIDE SEQUENCE [LARGE SCALE GENOMIC DNA]</scope>
    <source>
        <strain evidence="8 9">ATCC BAA-252</strain>
    </source>
</reference>
<comment type="function">
    <text evidence="1">Is involved in generating a small heat-stable compound (Nod), an acylated oligomer of N-acetylglucosamine, that stimulates mitosis in various plant protoplasts.</text>
</comment>
<dbReference type="GO" id="GO:0005576">
    <property type="term" value="C:extracellular region"/>
    <property type="evidence" value="ECO:0007669"/>
    <property type="project" value="UniProtKB-SubCell"/>
</dbReference>
<dbReference type="PANTHER" id="PTHR34216:SF3">
    <property type="entry name" value="POLY-BETA-1,6-N-ACETYL-D-GLUCOSAMINE N-DEACETYLASE"/>
    <property type="match status" value="1"/>
</dbReference>
<evidence type="ECO:0000256" key="2">
    <source>
        <dbReference type="ARBA" id="ARBA00004613"/>
    </source>
</evidence>
<keyword evidence="5" id="KW-0732">Signal</keyword>
<comment type="similarity">
    <text evidence="3">Belongs to the polysaccharide deacetylase family.</text>
</comment>
<dbReference type="GO" id="GO:0016810">
    <property type="term" value="F:hydrolase activity, acting on carbon-nitrogen (but not peptide) bonds"/>
    <property type="evidence" value="ECO:0007669"/>
    <property type="project" value="InterPro"/>
</dbReference>
<feature type="domain" description="NodB homology" evidence="7">
    <location>
        <begin position="77"/>
        <end position="134"/>
    </location>
</feature>
<evidence type="ECO:0000313" key="8">
    <source>
        <dbReference type="EMBL" id="TWI93042.1"/>
    </source>
</evidence>
<organism evidence="8 9">
    <name type="scientific">Roseibium hamelinense</name>
    <dbReference type="NCBI Taxonomy" id="150831"/>
    <lineage>
        <taxon>Bacteria</taxon>
        <taxon>Pseudomonadati</taxon>
        <taxon>Pseudomonadota</taxon>
        <taxon>Alphaproteobacteria</taxon>
        <taxon>Hyphomicrobiales</taxon>
        <taxon>Stappiaceae</taxon>
        <taxon>Roseibium</taxon>
    </lineage>
</organism>
<name>A0A562THK0_9HYPH</name>
<dbReference type="InterPro" id="IPR011330">
    <property type="entry name" value="Glyco_hydro/deAcase_b/a-brl"/>
</dbReference>
<sequence length="323" mass="35731">MPVTSRPSTTGSKCLADGSVNRSFSHVLLYHGAYARVPAELGSSLHNVTPDALFRQLEWMKQHFDVVRLDDLLNMEDRRGTVSVTFDDAYKSVFDEALPVLETLQVPATVFVIGCTLSGDIFWRDKVRLLISAGHVERFVDWAEAFCAANGITKGNFYKRSKDPAVDSRKIDDLMADFLTAFGNTQEDVTRFCVDAGTDLPRHELLAYGNHSLNHYVFSSLQNAVQRDQIQANKEVLARMNLPVSDVFSIPFGGLDTFTPHTLRCIGDSGYRAALLSRGRLNAQNTGALAKLSGFPVIERYMPPGTLAEFQHQVSVLEKAALG</sequence>
<proteinExistence type="inferred from homology"/>
<dbReference type="PANTHER" id="PTHR34216">
    <property type="match status" value="1"/>
</dbReference>
<protein>
    <recommendedName>
        <fullName evidence="4">Chitooligosaccharide deacetylase</fullName>
    </recommendedName>
    <alternativeName>
        <fullName evidence="6">Nodulation protein B</fullName>
    </alternativeName>
</protein>
<comment type="caution">
    <text evidence="8">The sequence shown here is derived from an EMBL/GenBank/DDBJ whole genome shotgun (WGS) entry which is preliminary data.</text>
</comment>
<accession>A0A562THK0</accession>
<dbReference type="GO" id="GO:0005975">
    <property type="term" value="P:carbohydrate metabolic process"/>
    <property type="evidence" value="ECO:0007669"/>
    <property type="project" value="InterPro"/>
</dbReference>
<dbReference type="Proteomes" id="UP000320593">
    <property type="component" value="Unassembled WGS sequence"/>
</dbReference>
<dbReference type="Gene3D" id="3.20.20.370">
    <property type="entry name" value="Glycoside hydrolase/deacetylase"/>
    <property type="match status" value="1"/>
</dbReference>
<evidence type="ECO:0000256" key="1">
    <source>
        <dbReference type="ARBA" id="ARBA00003236"/>
    </source>
</evidence>
<dbReference type="AlphaFoldDB" id="A0A562THK0"/>
<evidence type="ECO:0000256" key="5">
    <source>
        <dbReference type="ARBA" id="ARBA00022729"/>
    </source>
</evidence>
<comment type="subcellular location">
    <subcellularLocation>
        <location evidence="2">Secreted</location>
    </subcellularLocation>
</comment>
<gene>
    <name evidence="8" type="ORF">JM93_00595</name>
</gene>
<dbReference type="InterPro" id="IPR051398">
    <property type="entry name" value="Polysacch_Deacetylase"/>
</dbReference>
<keyword evidence="9" id="KW-1185">Reference proteome</keyword>
<evidence type="ECO:0000259" key="7">
    <source>
        <dbReference type="Pfam" id="PF01522"/>
    </source>
</evidence>
<dbReference type="Pfam" id="PF01522">
    <property type="entry name" value="Polysacc_deac_1"/>
    <property type="match status" value="1"/>
</dbReference>
<evidence type="ECO:0000256" key="6">
    <source>
        <dbReference type="ARBA" id="ARBA00032976"/>
    </source>
</evidence>